<evidence type="ECO:0000259" key="8">
    <source>
        <dbReference type="Pfam" id="PF06738"/>
    </source>
</evidence>
<dbReference type="Pfam" id="PF12821">
    <property type="entry name" value="ThrE_2"/>
    <property type="match status" value="1"/>
</dbReference>
<dbReference type="AlphaFoldDB" id="A0A917JGX1"/>
<evidence type="ECO:0000256" key="3">
    <source>
        <dbReference type="ARBA" id="ARBA00022692"/>
    </source>
</evidence>
<evidence type="ECO:0000313" key="12">
    <source>
        <dbReference type="Proteomes" id="UP000597989"/>
    </source>
</evidence>
<dbReference type="EMBL" id="BMMT01000001">
    <property type="protein sequence ID" value="GGI67819.1"/>
    <property type="molecule type" value="Genomic_DNA"/>
</dbReference>
<feature type="transmembrane region" description="Helical" evidence="7">
    <location>
        <begin position="201"/>
        <end position="221"/>
    </location>
</feature>
<feature type="transmembrane region" description="Helical" evidence="7">
    <location>
        <begin position="177"/>
        <end position="194"/>
    </location>
</feature>
<proteinExistence type="inferred from homology"/>
<gene>
    <name evidence="10" type="ORF">GCM10009545_11110</name>
    <name evidence="11" type="ORF">GCM10011581_00880</name>
</gene>
<comment type="similarity">
    <text evidence="6">Belongs to the ThrE exporter (TC 2.A.79) family.</text>
</comment>
<feature type="transmembrane region" description="Helical" evidence="7">
    <location>
        <begin position="340"/>
        <end position="360"/>
    </location>
</feature>
<evidence type="ECO:0000313" key="11">
    <source>
        <dbReference type="EMBL" id="GGI67819.1"/>
    </source>
</evidence>
<dbReference type="RefSeq" id="WP_188984203.1">
    <property type="nucleotide sequence ID" value="NZ_BAAAHC010000005.1"/>
</dbReference>
<comment type="subcellular location">
    <subcellularLocation>
        <location evidence="1">Cell membrane</location>
        <topology evidence="1">Multi-pass membrane protein</topology>
    </subcellularLocation>
</comment>
<keyword evidence="5 7" id="KW-0472">Membrane</keyword>
<keyword evidence="3 7" id="KW-0812">Transmembrane</keyword>
<feature type="domain" description="Threonine/Serine exporter ThrE" evidence="9">
    <location>
        <begin position="326"/>
        <end position="444"/>
    </location>
</feature>
<evidence type="ECO:0000256" key="7">
    <source>
        <dbReference type="SAM" id="Phobius"/>
    </source>
</evidence>
<dbReference type="GO" id="GO:0022857">
    <property type="term" value="F:transmembrane transporter activity"/>
    <property type="evidence" value="ECO:0007669"/>
    <property type="project" value="InterPro"/>
</dbReference>
<evidence type="ECO:0000256" key="4">
    <source>
        <dbReference type="ARBA" id="ARBA00022989"/>
    </source>
</evidence>
<feature type="transmembrane region" description="Helical" evidence="7">
    <location>
        <begin position="366"/>
        <end position="384"/>
    </location>
</feature>
<dbReference type="InterPro" id="IPR050539">
    <property type="entry name" value="ThrE_Dicarb/AminoAcid_Exp"/>
</dbReference>
<evidence type="ECO:0000256" key="1">
    <source>
        <dbReference type="ARBA" id="ARBA00004651"/>
    </source>
</evidence>
<keyword evidence="13" id="KW-1185">Reference proteome</keyword>
<dbReference type="GO" id="GO:0005886">
    <property type="term" value="C:plasma membrane"/>
    <property type="evidence" value="ECO:0007669"/>
    <property type="project" value="UniProtKB-SubCell"/>
</dbReference>
<dbReference type="InterPro" id="IPR010619">
    <property type="entry name" value="ThrE-like_N"/>
</dbReference>
<organism evidence="11 12">
    <name type="scientific">Saccharopolyspora thermophila</name>
    <dbReference type="NCBI Taxonomy" id="89367"/>
    <lineage>
        <taxon>Bacteria</taxon>
        <taxon>Bacillati</taxon>
        <taxon>Actinomycetota</taxon>
        <taxon>Actinomycetes</taxon>
        <taxon>Pseudonocardiales</taxon>
        <taxon>Pseudonocardiaceae</taxon>
        <taxon>Saccharopolyspora</taxon>
    </lineage>
</organism>
<feature type="transmembrane region" description="Helical" evidence="7">
    <location>
        <begin position="270"/>
        <end position="289"/>
    </location>
</feature>
<dbReference type="InterPro" id="IPR024528">
    <property type="entry name" value="ThrE_2"/>
</dbReference>
<sequence>MGITQRARGVLRRRDPDATIPPGARSVVYGPALPDESTVHLVLDLGLRIGEVQMASGAGASDVTATIIAVVSAYGLPHCEVDVIYTSITVSCYRGTELPPVTSMRVVRNRSTDYTRLADVEELLRRITANDISAADAYAELDRITTAPHPFPRWVATLAWAGMAASLAVLLGGGTEPMLPLIAAAATALVDRIGRVLNRRALPFFFQQAVGGAVATSVALACYASGLLTNAALAVASCIIVLLSGLTVVGSMQDAITGYNVTAAGRIAELALMSAGLIAGVVLALYVGLRLGGDTVSGLDVQTIGRADVLAPALHLPVQLLAGASTSACFALASYAPPRPLLVAGISGAVAAAVHALLTLADVHTVLAGAVATTVVGLAGGITARRLRIPVLVIAVSGVAPLLPGLSTYRGLYELSVLGSPSGVATLMLAVATGLALGAGVVLGEYLAQPVRTRLGRLERRISGPRMSGPLRPTRRRLD</sequence>
<reference evidence="11" key="3">
    <citation type="submission" date="2020-09" db="EMBL/GenBank/DDBJ databases">
        <authorList>
            <person name="Sun Q."/>
            <person name="Zhou Y."/>
        </authorList>
    </citation>
    <scope>NUCLEOTIDE SEQUENCE</scope>
    <source>
        <strain evidence="11">CGMCC 4.7206</strain>
    </source>
</reference>
<dbReference type="Proteomes" id="UP000597989">
    <property type="component" value="Unassembled WGS sequence"/>
</dbReference>
<dbReference type="PANTHER" id="PTHR34390:SF2">
    <property type="entry name" value="SUCCINATE TRANSPORTER SUBUNIT YJJP-RELATED"/>
    <property type="match status" value="1"/>
</dbReference>
<feature type="transmembrane region" description="Helical" evidence="7">
    <location>
        <begin position="424"/>
        <end position="448"/>
    </location>
</feature>
<reference evidence="10" key="4">
    <citation type="submission" date="2023-12" db="EMBL/GenBank/DDBJ databases">
        <authorList>
            <person name="Sun Q."/>
            <person name="Inoue M."/>
        </authorList>
    </citation>
    <scope>NUCLEOTIDE SEQUENCE</scope>
    <source>
        <strain evidence="10">JCM 10664</strain>
    </source>
</reference>
<evidence type="ECO:0000313" key="13">
    <source>
        <dbReference type="Proteomes" id="UP001500220"/>
    </source>
</evidence>
<reference evidence="11 12" key="1">
    <citation type="journal article" date="2014" name="Int. J. Syst. Evol. Microbiol.">
        <title>Complete genome sequence of Corynebacterium casei LMG S-19264T (=DSM 44701T), isolated from a smear-ripened cheese.</title>
        <authorList>
            <consortium name="US DOE Joint Genome Institute (JGI-PGF)"/>
            <person name="Walter F."/>
            <person name="Albersmeier A."/>
            <person name="Kalinowski J."/>
            <person name="Ruckert C."/>
        </authorList>
    </citation>
    <scope>NUCLEOTIDE SEQUENCE [LARGE SCALE GENOMIC DNA]</scope>
    <source>
        <strain evidence="11 12">CGMCC 4.7206</strain>
    </source>
</reference>
<feature type="transmembrane region" description="Helical" evidence="7">
    <location>
        <begin position="391"/>
        <end position="412"/>
    </location>
</feature>
<evidence type="ECO:0000313" key="10">
    <source>
        <dbReference type="EMBL" id="GAA0510862.1"/>
    </source>
</evidence>
<name>A0A917JGX1_9PSEU</name>
<protein>
    <submittedName>
        <fullName evidence="10">Threonine/serine exporter family protein</fullName>
    </submittedName>
</protein>
<feature type="domain" description="Threonine/serine exporter-like N-terminal" evidence="8">
    <location>
        <begin position="46"/>
        <end position="287"/>
    </location>
</feature>
<comment type="caution">
    <text evidence="11">The sequence shown here is derived from an EMBL/GenBank/DDBJ whole genome shotgun (WGS) entry which is preliminary data.</text>
</comment>
<evidence type="ECO:0000256" key="6">
    <source>
        <dbReference type="ARBA" id="ARBA00034125"/>
    </source>
</evidence>
<dbReference type="Proteomes" id="UP001500220">
    <property type="component" value="Unassembled WGS sequence"/>
</dbReference>
<evidence type="ECO:0000259" key="9">
    <source>
        <dbReference type="Pfam" id="PF12821"/>
    </source>
</evidence>
<dbReference type="GO" id="GO:0015744">
    <property type="term" value="P:succinate transport"/>
    <property type="evidence" value="ECO:0007669"/>
    <property type="project" value="TreeGrafter"/>
</dbReference>
<evidence type="ECO:0000256" key="2">
    <source>
        <dbReference type="ARBA" id="ARBA00022475"/>
    </source>
</evidence>
<keyword evidence="4 7" id="KW-1133">Transmembrane helix</keyword>
<dbReference type="PANTHER" id="PTHR34390">
    <property type="entry name" value="UPF0442 PROTEIN YJJB-RELATED"/>
    <property type="match status" value="1"/>
</dbReference>
<dbReference type="EMBL" id="BAAAHC010000005">
    <property type="protein sequence ID" value="GAA0510862.1"/>
    <property type="molecule type" value="Genomic_DNA"/>
</dbReference>
<feature type="transmembrane region" description="Helical" evidence="7">
    <location>
        <begin position="227"/>
        <end position="249"/>
    </location>
</feature>
<evidence type="ECO:0000256" key="5">
    <source>
        <dbReference type="ARBA" id="ARBA00023136"/>
    </source>
</evidence>
<reference evidence="10 13" key="2">
    <citation type="journal article" date="2019" name="Int. J. Syst. Evol. Microbiol.">
        <title>The Global Catalogue of Microorganisms (GCM) 10K type strain sequencing project: providing services to taxonomists for standard genome sequencing and annotation.</title>
        <authorList>
            <consortium name="The Broad Institute Genomics Platform"/>
            <consortium name="The Broad Institute Genome Sequencing Center for Infectious Disease"/>
            <person name="Wu L."/>
            <person name="Ma J."/>
        </authorList>
    </citation>
    <scope>NUCLEOTIDE SEQUENCE [LARGE SCALE GENOMIC DNA]</scope>
    <source>
        <strain evidence="10 13">JCM 10664</strain>
    </source>
</reference>
<dbReference type="Pfam" id="PF06738">
    <property type="entry name" value="ThrE"/>
    <property type="match status" value="1"/>
</dbReference>
<accession>A0A917JGX1</accession>
<keyword evidence="2" id="KW-1003">Cell membrane</keyword>